<feature type="compositionally biased region" description="Basic and acidic residues" evidence="1">
    <location>
        <begin position="150"/>
        <end position="186"/>
    </location>
</feature>
<evidence type="ECO:0000313" key="2">
    <source>
        <dbReference type="EMBL" id="BBZ30555.1"/>
    </source>
</evidence>
<keyword evidence="3" id="KW-1185">Reference proteome</keyword>
<feature type="region of interest" description="Disordered" evidence="1">
    <location>
        <begin position="99"/>
        <end position="268"/>
    </location>
</feature>
<feature type="compositionally biased region" description="Basic and acidic residues" evidence="1">
    <location>
        <begin position="100"/>
        <end position="125"/>
    </location>
</feature>
<feature type="compositionally biased region" description="Basic and acidic residues" evidence="1">
    <location>
        <begin position="57"/>
        <end position="75"/>
    </location>
</feature>
<feature type="compositionally biased region" description="Basic and acidic residues" evidence="1">
    <location>
        <begin position="252"/>
        <end position="262"/>
    </location>
</feature>
<dbReference type="EMBL" id="AP022610">
    <property type="protein sequence ID" value="BBZ30555.1"/>
    <property type="molecule type" value="Genomic_DNA"/>
</dbReference>
<accession>A0A7I7XN06</accession>
<evidence type="ECO:0000313" key="3">
    <source>
        <dbReference type="Proteomes" id="UP000466517"/>
    </source>
</evidence>
<feature type="region of interest" description="Disordered" evidence="1">
    <location>
        <begin position="52"/>
        <end position="86"/>
    </location>
</feature>
<dbReference type="RefSeq" id="WP_163741953.1">
    <property type="nucleotide sequence ID" value="NZ_AP022610.1"/>
</dbReference>
<proteinExistence type="predicted"/>
<gene>
    <name evidence="2" type="ORF">MMAD_48500</name>
</gene>
<protein>
    <submittedName>
        <fullName evidence="2">Uncharacterized protein</fullName>
    </submittedName>
</protein>
<dbReference type="AlphaFoldDB" id="A0A7I7XN06"/>
<evidence type="ECO:0000256" key="1">
    <source>
        <dbReference type="SAM" id="MobiDB-lite"/>
    </source>
</evidence>
<dbReference type="KEGG" id="mmag:MMAD_48500"/>
<dbReference type="Proteomes" id="UP000466517">
    <property type="component" value="Chromosome"/>
</dbReference>
<sequence length="268" mass="27341">MAIGIGDGAVANANRPFSFDVRVAHGPKTPSKTLSQEIMDVVGGLFKGLKPFGGGSADDKAKKKAPVEAAKKDEAAPAPVDGVFNGPCPECDATGVLVDEAAKKEADEEAAKKQEADEAAKKDEAAPAPVDGVSNGPCPECDPTGVLVDEAAKKQEAEDKAAEEAEAKRADEEFEKFGRLLDDLGRQAEANDAADEAPQAMAVRGDAPVTKDGKAGSMEPEAIGPEKTGSQGPHAETTAGDHASESASNAGGEKEADTHSDAGQHSNA</sequence>
<name>A0A7I7XN06_9MYCO</name>
<reference evidence="2 3" key="1">
    <citation type="journal article" date="2019" name="Emerg. Microbes Infect.">
        <title>Comprehensive subspecies identification of 175 nontuberculous mycobacteria species based on 7547 genomic profiles.</title>
        <authorList>
            <person name="Matsumoto Y."/>
            <person name="Kinjo T."/>
            <person name="Motooka D."/>
            <person name="Nabeya D."/>
            <person name="Jung N."/>
            <person name="Uechi K."/>
            <person name="Horii T."/>
            <person name="Iida T."/>
            <person name="Fujita J."/>
            <person name="Nakamura S."/>
        </authorList>
    </citation>
    <scope>NUCLEOTIDE SEQUENCE [LARGE SCALE GENOMIC DNA]</scope>
    <source>
        <strain evidence="2 3">JCM 13574</strain>
    </source>
</reference>
<organism evidence="2 3">
    <name type="scientific">Mycolicibacterium madagascariense</name>
    <dbReference type="NCBI Taxonomy" id="212765"/>
    <lineage>
        <taxon>Bacteria</taxon>
        <taxon>Bacillati</taxon>
        <taxon>Actinomycetota</taxon>
        <taxon>Actinomycetes</taxon>
        <taxon>Mycobacteriales</taxon>
        <taxon>Mycobacteriaceae</taxon>
        <taxon>Mycolicibacterium</taxon>
    </lineage>
</organism>